<dbReference type="EMBL" id="CM001883">
    <property type="protein sequence ID" value="EOY11416.1"/>
    <property type="molecule type" value="Genomic_DNA"/>
</dbReference>
<sequence>MLTKLAGIKKWSSKPNPHGAHFLQTLAMTNHGSLGKWPPLFLMSLTDSLRNAAYMHAFDHQLSLSLTPKP</sequence>
<protein>
    <submittedName>
        <fullName evidence="1">Uncharacterized protein</fullName>
    </submittedName>
</protein>
<dbReference type="Gramene" id="EOY11416">
    <property type="protein sequence ID" value="EOY11416"/>
    <property type="gene ID" value="TCM_026598"/>
</dbReference>
<evidence type="ECO:0000313" key="1">
    <source>
        <dbReference type="EMBL" id="EOY11416.1"/>
    </source>
</evidence>
<evidence type="ECO:0000313" key="2">
    <source>
        <dbReference type="Proteomes" id="UP000026915"/>
    </source>
</evidence>
<gene>
    <name evidence="1" type="ORF">TCM_026598</name>
</gene>
<dbReference type="HOGENOM" id="CLU_2762991_0_0_1"/>
<organism evidence="1 2">
    <name type="scientific">Theobroma cacao</name>
    <name type="common">Cacao</name>
    <name type="synonym">Cocoa</name>
    <dbReference type="NCBI Taxonomy" id="3641"/>
    <lineage>
        <taxon>Eukaryota</taxon>
        <taxon>Viridiplantae</taxon>
        <taxon>Streptophyta</taxon>
        <taxon>Embryophyta</taxon>
        <taxon>Tracheophyta</taxon>
        <taxon>Spermatophyta</taxon>
        <taxon>Magnoliopsida</taxon>
        <taxon>eudicotyledons</taxon>
        <taxon>Gunneridae</taxon>
        <taxon>Pentapetalae</taxon>
        <taxon>rosids</taxon>
        <taxon>malvids</taxon>
        <taxon>Malvales</taxon>
        <taxon>Malvaceae</taxon>
        <taxon>Byttnerioideae</taxon>
        <taxon>Theobroma</taxon>
    </lineage>
</organism>
<dbReference type="Proteomes" id="UP000026915">
    <property type="component" value="Chromosome 5"/>
</dbReference>
<keyword evidence="2" id="KW-1185">Reference proteome</keyword>
<proteinExistence type="predicted"/>
<dbReference type="AlphaFoldDB" id="A0A061F2X8"/>
<dbReference type="InParanoid" id="A0A061F2X8"/>
<reference evidence="1 2" key="1">
    <citation type="journal article" date="2013" name="Genome Biol.">
        <title>The genome sequence of the most widely cultivated cacao type and its use to identify candidate genes regulating pod color.</title>
        <authorList>
            <person name="Motamayor J.C."/>
            <person name="Mockaitis K."/>
            <person name="Schmutz J."/>
            <person name="Haiminen N."/>
            <person name="Iii D.L."/>
            <person name="Cornejo O."/>
            <person name="Findley S.D."/>
            <person name="Zheng P."/>
            <person name="Utro F."/>
            <person name="Royaert S."/>
            <person name="Saski C."/>
            <person name="Jenkins J."/>
            <person name="Podicheti R."/>
            <person name="Zhao M."/>
            <person name="Scheffler B.E."/>
            <person name="Stack J.C."/>
            <person name="Feltus F.A."/>
            <person name="Mustiga G.M."/>
            <person name="Amores F."/>
            <person name="Phillips W."/>
            <person name="Marelli J.P."/>
            <person name="May G.D."/>
            <person name="Shapiro H."/>
            <person name="Ma J."/>
            <person name="Bustamante C.D."/>
            <person name="Schnell R.J."/>
            <person name="Main D."/>
            <person name="Gilbert D."/>
            <person name="Parida L."/>
            <person name="Kuhn D.N."/>
        </authorList>
    </citation>
    <scope>NUCLEOTIDE SEQUENCE [LARGE SCALE GENOMIC DNA]</scope>
    <source>
        <strain evidence="2">cv. Matina 1-6</strain>
    </source>
</reference>
<name>A0A061F2X8_THECC</name>
<accession>A0A061F2X8</accession>